<protein>
    <submittedName>
        <fullName evidence="1">Uncharacterized protein</fullName>
    </submittedName>
</protein>
<dbReference type="EMBL" id="BDDM01000368">
    <property type="protein sequence ID" value="GAT78938.1"/>
    <property type="molecule type" value="Genomic_DNA"/>
</dbReference>
<evidence type="ECO:0000313" key="1">
    <source>
        <dbReference type="EMBL" id="GAT78938.1"/>
    </source>
</evidence>
<accession>A0A170TKT7</accession>
<reference evidence="2" key="1">
    <citation type="submission" date="2016-05" db="EMBL/GenBank/DDBJ databases">
        <title>Draft genome sequences of four strains of Ehrlichia ruminantium, a tick-borne pathogen of ruminants, isolated from Zimbabwe, The Gambia and Ghana.</title>
        <authorList>
            <person name="Nakao R."/>
            <person name="Jongejan F."/>
            <person name="Sugimoto C."/>
        </authorList>
    </citation>
    <scope>NUCLEOTIDE SEQUENCE [LARGE SCALE GENOMIC DNA]</scope>
    <source>
        <strain evidence="2">Pokoase 417</strain>
    </source>
</reference>
<comment type="caution">
    <text evidence="1">The sequence shown here is derived from an EMBL/GenBank/DDBJ whole genome shotgun (WGS) entry which is preliminary data.</text>
</comment>
<name>A0A170TKT7_EHRRU</name>
<sequence length="68" mass="7787">MEKLINLVICDVISNNRKNVICVYKTFSIVGGSLLSNFSRFNVSATGCKINEVLYYKVWQAIYKQVFC</sequence>
<proteinExistence type="predicted"/>
<dbReference type="Proteomes" id="UP000092731">
    <property type="component" value="Unassembled WGS sequence"/>
</dbReference>
<gene>
    <name evidence="1" type="ORF">EHRUM3_11720</name>
</gene>
<organism evidence="1 2">
    <name type="scientific">Ehrlichia ruminantium</name>
    <name type="common">heartwater rickettsia</name>
    <name type="synonym">Cowdria ruminantium</name>
    <dbReference type="NCBI Taxonomy" id="779"/>
    <lineage>
        <taxon>Bacteria</taxon>
        <taxon>Pseudomonadati</taxon>
        <taxon>Pseudomonadota</taxon>
        <taxon>Alphaproteobacteria</taxon>
        <taxon>Rickettsiales</taxon>
        <taxon>Anaplasmataceae</taxon>
        <taxon>Ehrlichia</taxon>
    </lineage>
</organism>
<dbReference type="AlphaFoldDB" id="A0A170TKT7"/>
<evidence type="ECO:0000313" key="2">
    <source>
        <dbReference type="Proteomes" id="UP000092731"/>
    </source>
</evidence>